<dbReference type="Pfam" id="PF01553">
    <property type="entry name" value="Acyltransferase"/>
    <property type="match status" value="1"/>
</dbReference>
<feature type="domain" description="Phospholipid/glycerol acyltransferase" evidence="7">
    <location>
        <begin position="70"/>
        <end position="184"/>
    </location>
</feature>
<dbReference type="AlphaFoldDB" id="A0A4Y8ZKD8"/>
<keyword evidence="6" id="KW-0472">Membrane</keyword>
<evidence type="ECO:0000256" key="3">
    <source>
        <dbReference type="ARBA" id="ARBA00022679"/>
    </source>
</evidence>
<dbReference type="PANTHER" id="PTHR10434">
    <property type="entry name" value="1-ACYL-SN-GLYCEROL-3-PHOSPHATE ACYLTRANSFERASE"/>
    <property type="match status" value="1"/>
</dbReference>
<evidence type="ECO:0000259" key="7">
    <source>
        <dbReference type="SMART" id="SM00563"/>
    </source>
</evidence>
<dbReference type="GO" id="GO:0006654">
    <property type="term" value="P:phosphatidic acid biosynthetic process"/>
    <property type="evidence" value="ECO:0007669"/>
    <property type="project" value="TreeGrafter"/>
</dbReference>
<keyword evidence="4" id="KW-0443">Lipid metabolism</keyword>
<keyword evidence="6" id="KW-0812">Transmembrane</keyword>
<evidence type="ECO:0000256" key="4">
    <source>
        <dbReference type="ARBA" id="ARBA00023098"/>
    </source>
</evidence>
<keyword evidence="3 8" id="KW-0808">Transferase</keyword>
<keyword evidence="2" id="KW-0444">Lipid biosynthesis</keyword>
<gene>
    <name evidence="8" type="ORF">E2493_19965</name>
</gene>
<evidence type="ECO:0000256" key="5">
    <source>
        <dbReference type="ARBA" id="ARBA00023315"/>
    </source>
</evidence>
<dbReference type="SMART" id="SM00563">
    <property type="entry name" value="PlsC"/>
    <property type="match status" value="1"/>
</dbReference>
<evidence type="ECO:0000313" key="9">
    <source>
        <dbReference type="Proteomes" id="UP000298213"/>
    </source>
</evidence>
<dbReference type="Proteomes" id="UP000298213">
    <property type="component" value="Unassembled WGS sequence"/>
</dbReference>
<dbReference type="OrthoDB" id="9806880at2"/>
<dbReference type="EMBL" id="SPDV01000073">
    <property type="protein sequence ID" value="TFI56480.1"/>
    <property type="molecule type" value="Genomic_DNA"/>
</dbReference>
<dbReference type="CDD" id="cd07989">
    <property type="entry name" value="LPLAT_AGPAT-like"/>
    <property type="match status" value="1"/>
</dbReference>
<evidence type="ECO:0000256" key="6">
    <source>
        <dbReference type="SAM" id="Phobius"/>
    </source>
</evidence>
<reference evidence="8 9" key="1">
    <citation type="submission" date="2019-03" db="EMBL/GenBank/DDBJ databases">
        <title>Genome sequence of Sphingomonas sp. 17J27-24.</title>
        <authorList>
            <person name="Kim M."/>
            <person name="Maeng S."/>
            <person name="Sathiyaraj S."/>
        </authorList>
    </citation>
    <scope>NUCLEOTIDE SEQUENCE [LARGE SCALE GENOMIC DNA]</scope>
    <source>
        <strain evidence="8 9">17J27-24</strain>
    </source>
</reference>
<keyword evidence="9" id="KW-1185">Reference proteome</keyword>
<dbReference type="InterPro" id="IPR002123">
    <property type="entry name" value="Plipid/glycerol_acylTrfase"/>
</dbReference>
<protein>
    <submittedName>
        <fullName evidence="8">1-acyl-sn-glycerol-3-phosphate acyltransferase</fullName>
    </submittedName>
</protein>
<comment type="caution">
    <text evidence="8">The sequence shown here is derived from an EMBL/GenBank/DDBJ whole genome shotgun (WGS) entry which is preliminary data.</text>
</comment>
<feature type="transmembrane region" description="Helical" evidence="6">
    <location>
        <begin position="13"/>
        <end position="37"/>
    </location>
</feature>
<dbReference type="PANTHER" id="PTHR10434:SF64">
    <property type="entry name" value="1-ACYL-SN-GLYCEROL-3-PHOSPHATE ACYLTRANSFERASE-RELATED"/>
    <property type="match status" value="1"/>
</dbReference>
<evidence type="ECO:0000256" key="2">
    <source>
        <dbReference type="ARBA" id="ARBA00022516"/>
    </source>
</evidence>
<evidence type="ECO:0000256" key="1">
    <source>
        <dbReference type="ARBA" id="ARBA00005189"/>
    </source>
</evidence>
<name>A0A4Y8ZKD8_9SPHN</name>
<proteinExistence type="predicted"/>
<keyword evidence="5 8" id="KW-0012">Acyltransferase</keyword>
<dbReference type="SUPFAM" id="SSF69593">
    <property type="entry name" value="Glycerol-3-phosphate (1)-acyltransferase"/>
    <property type="match status" value="1"/>
</dbReference>
<evidence type="ECO:0000313" key="8">
    <source>
        <dbReference type="EMBL" id="TFI56480.1"/>
    </source>
</evidence>
<comment type="pathway">
    <text evidence="1">Lipid metabolism.</text>
</comment>
<accession>A0A4Y8ZKD8</accession>
<dbReference type="GO" id="GO:0003841">
    <property type="term" value="F:1-acylglycerol-3-phosphate O-acyltransferase activity"/>
    <property type="evidence" value="ECO:0007669"/>
    <property type="project" value="TreeGrafter"/>
</dbReference>
<organism evidence="8 9">
    <name type="scientific">Sphingomonas parva</name>
    <dbReference type="NCBI Taxonomy" id="2555898"/>
    <lineage>
        <taxon>Bacteria</taxon>
        <taxon>Pseudomonadati</taxon>
        <taxon>Pseudomonadota</taxon>
        <taxon>Alphaproteobacteria</taxon>
        <taxon>Sphingomonadales</taxon>
        <taxon>Sphingomonadaceae</taxon>
        <taxon>Sphingomonas</taxon>
    </lineage>
</organism>
<keyword evidence="6" id="KW-1133">Transmembrane helix</keyword>
<sequence length="255" mass="26981">MATAEAAPALIRFAVRAAAIFGALLVCVPLHYLWPLLGRRSPWPRRFLGMVGRIAGMRVRVRGTPLTSHVLFAANHLSWLDIMLVAGASGAAFVSRDDVARWPVFGWLARLNDTVFVDRSDRRAVQGQVDTLRAALAGGQPVALFPEGTTEGGTGLLPFRASLFSALFPPLPGVRVQPVAIDYGAPGSEIAWTDSEAAGANARRILSRRGTVPVTLHFLAPLDPGALGGRKAVAAAARAEIEAVLRPSAAGADRL</sequence>